<dbReference type="PANTHER" id="PTHR47785:SF5">
    <property type="entry name" value="ZN(II)2CYS6 TRANSCRIPTION FACTOR (EUROFUNG)"/>
    <property type="match status" value="1"/>
</dbReference>
<dbReference type="AlphaFoldDB" id="W9HJ56"/>
<dbReference type="GO" id="GO:0003824">
    <property type="term" value="F:catalytic activity"/>
    <property type="evidence" value="ECO:0007669"/>
    <property type="project" value="UniProtKB-ARBA"/>
</dbReference>
<gene>
    <name evidence="3" type="ORF">FOYG_15237</name>
</gene>
<protein>
    <submittedName>
        <fullName evidence="3">Uncharacterized protein</fullName>
    </submittedName>
</protein>
<accession>W9HJ56</accession>
<dbReference type="Pfam" id="PF21104">
    <property type="entry name" value="Glyco_hydro_78_N"/>
    <property type="match status" value="1"/>
</dbReference>
<feature type="domain" description="Alpha-L-rhamnosidase six-hairpin glycosidase" evidence="1">
    <location>
        <begin position="177"/>
        <end position="473"/>
    </location>
</feature>
<name>W9HJ56_FUSOX</name>
<organism evidence="3 4">
    <name type="scientific">Fusarium oxysporum NRRL 32931</name>
    <dbReference type="NCBI Taxonomy" id="660029"/>
    <lineage>
        <taxon>Eukaryota</taxon>
        <taxon>Fungi</taxon>
        <taxon>Dikarya</taxon>
        <taxon>Ascomycota</taxon>
        <taxon>Pezizomycotina</taxon>
        <taxon>Sordariomycetes</taxon>
        <taxon>Hypocreomycetidae</taxon>
        <taxon>Hypocreales</taxon>
        <taxon>Nectriaceae</taxon>
        <taxon>Fusarium</taxon>
        <taxon>Fusarium oxysporum species complex</taxon>
    </lineage>
</organism>
<evidence type="ECO:0000313" key="4">
    <source>
        <dbReference type="Proteomes" id="UP000030753"/>
    </source>
</evidence>
<dbReference type="InterPro" id="IPR008928">
    <property type="entry name" value="6-hairpin_glycosidase_sf"/>
</dbReference>
<dbReference type="InterPro" id="IPR012341">
    <property type="entry name" value="6hp_glycosidase-like_sf"/>
</dbReference>
<dbReference type="PANTHER" id="PTHR47785">
    <property type="entry name" value="ZN(II)2CYS6 TRANSCRIPTION FACTOR (EUROFUNG)-RELATED-RELATED"/>
    <property type="match status" value="1"/>
</dbReference>
<dbReference type="InterPro" id="IPR053181">
    <property type="entry name" value="EcdB-like_regulator"/>
</dbReference>
<evidence type="ECO:0000313" key="3">
    <source>
        <dbReference type="EMBL" id="EWY80944.1"/>
    </source>
</evidence>
<evidence type="ECO:0000259" key="1">
    <source>
        <dbReference type="Pfam" id="PF17389"/>
    </source>
</evidence>
<dbReference type="GO" id="GO:0005975">
    <property type="term" value="P:carbohydrate metabolic process"/>
    <property type="evidence" value="ECO:0007669"/>
    <property type="project" value="InterPro"/>
</dbReference>
<dbReference type="Gene3D" id="1.50.10.10">
    <property type="match status" value="1"/>
</dbReference>
<feature type="domain" description="Glycosyl hydrolase family 78 alpha-rhamnosidase N-terminal" evidence="2">
    <location>
        <begin position="23"/>
        <end position="161"/>
    </location>
</feature>
<dbReference type="InterPro" id="IPR049164">
    <property type="entry name" value="Glyco_hydro_78_N"/>
</dbReference>
<dbReference type="Pfam" id="PF17389">
    <property type="entry name" value="Bac_rhamnosid6H"/>
    <property type="match status" value="1"/>
</dbReference>
<proteinExistence type="predicted"/>
<dbReference type="HOGENOM" id="CLU_301486_0_0_1"/>
<dbReference type="SUPFAM" id="SSF48208">
    <property type="entry name" value="Six-hairpin glycosidases"/>
    <property type="match status" value="1"/>
</dbReference>
<dbReference type="OrthoDB" id="10036721at2759"/>
<evidence type="ECO:0000259" key="2">
    <source>
        <dbReference type="Pfam" id="PF21104"/>
    </source>
</evidence>
<sequence length="991" mass="111912">MAQTFERIANDLQPKLHRCARAPQRIVEFEKASPSFFGVKACAVDHDINDLSWGKGSDFILDFGIHMVGYLSFHLDYVGQNMDAPCRLRLTFGESPLDVTMDMNNVNTWISTAWLPDEVINIDICPQTISLPRRYSFRYLRVQIIDTSPKFKVSFSNVQCKSVSAVSQGHQIDAVEFPDPLLQDIDHVCISTLRDCMQTVFEDGPRRDRRLWIGDLRLQALANYSTFRDLDLVKRCLFQFAAVRREDGSLPACIFEKPTLTASTDYIADYDALFAAIVYDYVEASGDMETGLLLWETVLDCPKRLLSNLNSTSYVFEAERSKHHIFLDWAKGLDKSAGAHGVLLYCLKVTNKLAVRLDRQPPYNELILKMTDAANSFLKEGIFVSGQAQQISYASAAWLVLCEAFPPEIARKTFLATLAHPNAVKPLTPYLWHHVCDALAMLGCYNECVDLIKSYWGGMVEAGADTFWECYDAQDCMASPYGDDDAARYGQGERRSEADSLVNLTATPQSIPAPEGHVERFSEGLDRILTWNVFPQEIDPIPVDDGRLMAMPDELPPISFPELKRLQKCYLSTVHSVNPILDVAVLDQYVTKVSENGLDWTTQTCLVALVCAIGALCHDPHVETPKSHNSWDVGQTTDIAYRYWSVACKRLGRAMSHNTLESAQCLCLAGIWFMCNLQPLDAWRYFTMAGNSCYSAIWARESTMPSWPQNSPSSPQAIKQSIFYTAYKSEVEIRYEIPSLPGSMLEHIEDRLTFPSPPAANCLFDETIAWYYFLADIAARHLINRIVDAKVEISGCPSEVQARTLLRSHEVFGSQLQDWYLSLPPEISFPPPDATISPESNIYKRILRSRYLFIKELLCRPFVRLCLNYDLELPSALDDEIVSIASLGLQYCAWRLKAVDRMNKLDHGLWIWIRNSTACSMILIGAARSLQFHSVTASKRLVLPQDWREIVVSFLHGLEKYSHETRGGVAACYRLVTWGLDGFQPSSPDII</sequence>
<dbReference type="EMBL" id="JH717849">
    <property type="protein sequence ID" value="EWY80944.1"/>
    <property type="molecule type" value="Genomic_DNA"/>
</dbReference>
<dbReference type="InterPro" id="IPR035396">
    <property type="entry name" value="Bac_rhamnosid6H"/>
</dbReference>
<reference evidence="3 4" key="1">
    <citation type="submission" date="2011-06" db="EMBL/GenBank/DDBJ databases">
        <title>The Genome Sequence of Fusarium oxysporum FOSC 3-a.</title>
        <authorList>
            <consortium name="The Broad Institute Genome Sequencing Platform"/>
            <person name="Ma L.-J."/>
            <person name="Gale L.R."/>
            <person name="Schwartz D.C."/>
            <person name="Zhou S."/>
            <person name="Corby-Kistler H."/>
            <person name="Young S.K."/>
            <person name="Zeng Q."/>
            <person name="Gargeya S."/>
            <person name="Fitzgerald M."/>
            <person name="Haas B."/>
            <person name="Abouelleil A."/>
            <person name="Alvarado L."/>
            <person name="Arachchi H.M."/>
            <person name="Berlin A."/>
            <person name="Brown A."/>
            <person name="Chapman S.B."/>
            <person name="Chen Z."/>
            <person name="Dunbar C."/>
            <person name="Freedman E."/>
            <person name="Gearin G."/>
            <person name="Gellesch M."/>
            <person name="Goldberg J."/>
            <person name="Griggs A."/>
            <person name="Gujja S."/>
            <person name="Heiman D."/>
            <person name="Howarth C."/>
            <person name="Larson L."/>
            <person name="Lui A."/>
            <person name="MacDonald P.J.P."/>
            <person name="Mehta T."/>
            <person name="Montmayeur A."/>
            <person name="Murphy C."/>
            <person name="Neiman D."/>
            <person name="Pearson M."/>
            <person name="Priest M."/>
            <person name="Roberts A."/>
            <person name="Saif S."/>
            <person name="Shea T."/>
            <person name="Shenoy N."/>
            <person name="Sisk P."/>
            <person name="Stolte C."/>
            <person name="Sykes S."/>
            <person name="Wortman J."/>
            <person name="Nusbaum C."/>
            <person name="Birren B."/>
        </authorList>
    </citation>
    <scope>NUCLEOTIDE SEQUENCE [LARGE SCALE GENOMIC DNA]</scope>
    <source>
        <strain evidence="4">FOSC 3-a</strain>
    </source>
</reference>
<dbReference type="CDD" id="cd12148">
    <property type="entry name" value="fungal_TF_MHR"/>
    <property type="match status" value="1"/>
</dbReference>
<dbReference type="Proteomes" id="UP000030753">
    <property type="component" value="Unassembled WGS sequence"/>
</dbReference>